<name>A0ABW3ZVF0_9BACI</name>
<dbReference type="InterPro" id="IPR027417">
    <property type="entry name" value="P-loop_NTPase"/>
</dbReference>
<dbReference type="PANTHER" id="PTHR30050:SF8">
    <property type="entry name" value="PRIMOSOMAL PROTEIN DNAI"/>
    <property type="match status" value="1"/>
</dbReference>
<dbReference type="RefSeq" id="WP_382400560.1">
    <property type="nucleotide sequence ID" value="NZ_JBHTNH010000024.1"/>
</dbReference>
<dbReference type="EMBL" id="JBHTNH010000024">
    <property type="protein sequence ID" value="MFD1362224.1"/>
    <property type="molecule type" value="Genomic_DNA"/>
</dbReference>
<comment type="caution">
    <text evidence="2">The sequence shown here is derived from an EMBL/GenBank/DDBJ whole genome shotgun (WGS) entry which is preliminary data.</text>
</comment>
<dbReference type="Gene3D" id="3.40.50.300">
    <property type="entry name" value="P-loop containing nucleotide triphosphate hydrolases"/>
    <property type="match status" value="1"/>
</dbReference>
<dbReference type="InterPro" id="IPR003593">
    <property type="entry name" value="AAA+_ATPase"/>
</dbReference>
<reference evidence="3" key="1">
    <citation type="journal article" date="2019" name="Int. J. Syst. Evol. Microbiol.">
        <title>The Global Catalogue of Microorganisms (GCM) 10K type strain sequencing project: providing services to taxonomists for standard genome sequencing and annotation.</title>
        <authorList>
            <consortium name="The Broad Institute Genomics Platform"/>
            <consortium name="The Broad Institute Genome Sequencing Center for Infectious Disease"/>
            <person name="Wu L."/>
            <person name="Ma J."/>
        </authorList>
    </citation>
    <scope>NUCLEOTIDE SEQUENCE [LARGE SCALE GENOMIC DNA]</scope>
    <source>
        <strain evidence="3">CCUG 54822</strain>
    </source>
</reference>
<evidence type="ECO:0000313" key="3">
    <source>
        <dbReference type="Proteomes" id="UP001597178"/>
    </source>
</evidence>
<dbReference type="PANTHER" id="PTHR30050">
    <property type="entry name" value="CHROMOSOMAL REPLICATION INITIATOR PROTEIN DNAA"/>
    <property type="match status" value="1"/>
</dbReference>
<dbReference type="Pfam" id="PF00308">
    <property type="entry name" value="Bac_DnaA"/>
    <property type="match status" value="1"/>
</dbReference>
<organism evidence="2 3">
    <name type="scientific">Lentibacillus salinarum</name>
    <dbReference type="NCBI Taxonomy" id="446820"/>
    <lineage>
        <taxon>Bacteria</taxon>
        <taxon>Bacillati</taxon>
        <taxon>Bacillota</taxon>
        <taxon>Bacilli</taxon>
        <taxon>Bacillales</taxon>
        <taxon>Bacillaceae</taxon>
        <taxon>Lentibacillus</taxon>
    </lineage>
</organism>
<dbReference type="Proteomes" id="UP001597178">
    <property type="component" value="Unassembled WGS sequence"/>
</dbReference>
<dbReference type="NCBIfam" id="NF006505">
    <property type="entry name" value="PRK08939.1"/>
    <property type="match status" value="1"/>
</dbReference>
<dbReference type="Pfam" id="PF07319">
    <property type="entry name" value="DnaI_N"/>
    <property type="match status" value="1"/>
</dbReference>
<gene>
    <name evidence="2" type="primary">dnaI</name>
    <name evidence="2" type="ORF">ACFQ4A_11220</name>
</gene>
<dbReference type="CDD" id="cd00009">
    <property type="entry name" value="AAA"/>
    <property type="match status" value="1"/>
</dbReference>
<evidence type="ECO:0000259" key="1">
    <source>
        <dbReference type="SMART" id="SM00382"/>
    </source>
</evidence>
<dbReference type="SMART" id="SM00382">
    <property type="entry name" value="AAA"/>
    <property type="match status" value="1"/>
</dbReference>
<dbReference type="InterPro" id="IPR009928">
    <property type="entry name" value="DnaI_N"/>
</dbReference>
<accession>A0ABW3ZVF0</accession>
<dbReference type="InterPro" id="IPR013317">
    <property type="entry name" value="DnaA_dom"/>
</dbReference>
<protein>
    <submittedName>
        <fullName evidence="2">Primosomal protein DnaI</fullName>
    </submittedName>
</protein>
<dbReference type="SUPFAM" id="SSF52540">
    <property type="entry name" value="P-loop containing nucleoside triphosphate hydrolases"/>
    <property type="match status" value="1"/>
</dbReference>
<feature type="domain" description="AAA+ ATPase" evidence="1">
    <location>
        <begin position="161"/>
        <end position="306"/>
    </location>
</feature>
<evidence type="ECO:0000313" key="2">
    <source>
        <dbReference type="EMBL" id="MFD1362224.1"/>
    </source>
</evidence>
<sequence>MKPVQSEIKKWMNQNKNFKENYLQIREEVLNDPEISEFLSLHPQLSQKEIDKNLIKLHEYKTQSKQCDQCQCFDQCINMLQGYSPILRVENNEIHLVYEKCYNRINDEKQKEQQNLIQSLYMPKDILNASINRISDVDGQQRKPVVHEMLNFLKEAKTNFPKKGIYFYGPFGVGKTYFLGALANELKRLNIASMLIYMPEFVREMKSSIKDDSINEKINYFKKTDVLMLDDIGAETQSAWFRDEILGSILQYRMMENLPVFFTSNYSMEQLEEQLATTNRGGSETVKAGRIIERIKQVSREVNLSGQNRRDL</sequence>
<keyword evidence="3" id="KW-1185">Reference proteome</keyword>
<proteinExistence type="predicted"/>